<evidence type="ECO:0000313" key="9">
    <source>
        <dbReference type="EMBL" id="MBU2690136.1"/>
    </source>
</evidence>
<organism evidence="9 10">
    <name type="scientific">Eiseniibacteriota bacterium</name>
    <dbReference type="NCBI Taxonomy" id="2212470"/>
    <lineage>
        <taxon>Bacteria</taxon>
        <taxon>Candidatus Eiseniibacteriota</taxon>
    </lineage>
</organism>
<dbReference type="AlphaFoldDB" id="A0A948RUC0"/>
<evidence type="ECO:0000256" key="2">
    <source>
        <dbReference type="ARBA" id="ARBA00022475"/>
    </source>
</evidence>
<keyword evidence="4" id="KW-0408">Iron</keyword>
<dbReference type="InterPro" id="IPR017900">
    <property type="entry name" value="4Fe4S_Fe_S_CS"/>
</dbReference>
<dbReference type="GO" id="GO:0046872">
    <property type="term" value="F:metal ion binding"/>
    <property type="evidence" value="ECO:0007669"/>
    <property type="project" value="UniProtKB-KW"/>
</dbReference>
<dbReference type="InterPro" id="IPR017896">
    <property type="entry name" value="4Fe4S_Fe-S-bd"/>
</dbReference>
<evidence type="ECO:0000256" key="6">
    <source>
        <dbReference type="ARBA" id="ARBA00023136"/>
    </source>
</evidence>
<feature type="transmembrane region" description="Helical" evidence="7">
    <location>
        <begin position="51"/>
        <end position="70"/>
    </location>
</feature>
<feature type="transmembrane region" description="Helical" evidence="7">
    <location>
        <begin position="109"/>
        <end position="126"/>
    </location>
</feature>
<comment type="caution">
    <text evidence="9">The sequence shown here is derived from an EMBL/GenBank/DDBJ whole genome shotgun (WGS) entry which is preliminary data.</text>
</comment>
<evidence type="ECO:0000256" key="4">
    <source>
        <dbReference type="ARBA" id="ARBA00023004"/>
    </source>
</evidence>
<dbReference type="GO" id="GO:0051536">
    <property type="term" value="F:iron-sulfur cluster binding"/>
    <property type="evidence" value="ECO:0007669"/>
    <property type="project" value="UniProtKB-KW"/>
</dbReference>
<keyword evidence="5" id="KW-0411">Iron-sulfur</keyword>
<keyword evidence="3" id="KW-0479">Metal-binding</keyword>
<dbReference type="Pfam" id="PF12801">
    <property type="entry name" value="Fer4_5"/>
    <property type="match status" value="2"/>
</dbReference>
<feature type="transmembrane region" description="Helical" evidence="7">
    <location>
        <begin position="152"/>
        <end position="183"/>
    </location>
</feature>
<evidence type="ECO:0000256" key="3">
    <source>
        <dbReference type="ARBA" id="ARBA00022723"/>
    </source>
</evidence>
<gene>
    <name evidence="9" type="ORF">KJ970_04350</name>
</gene>
<keyword evidence="6 7" id="KW-0472">Membrane</keyword>
<accession>A0A948RUC0</accession>
<dbReference type="Proteomes" id="UP000777784">
    <property type="component" value="Unassembled WGS sequence"/>
</dbReference>
<feature type="domain" description="4Fe-4S ferredoxin-type" evidence="8">
    <location>
        <begin position="222"/>
        <end position="251"/>
    </location>
</feature>
<feature type="domain" description="4Fe-4S ferredoxin-type" evidence="8">
    <location>
        <begin position="192"/>
        <end position="220"/>
    </location>
</feature>
<feature type="transmembrane region" description="Helical" evidence="7">
    <location>
        <begin position="260"/>
        <end position="280"/>
    </location>
</feature>
<sequence length="391" mass="43434">MRKLRTTLQLSFLALTLAAVFIVKGNAERWCPFGGIEAIYAYFTDGNMPCSLGVSNFYILGAVLLMTLLLRRVFCGYVCPIGAISEWIHRWAVRIGINPFRISHRLDRVLSLLKYGVLALILYFTYRTGELIFRGYDPCYALLSRHGDDITLWAYVVSGFIIAGSILVTIPFCRWLCPLAAVLQPFSKMGLTRVRRDPEACTDCGLCAKSCLMAIPIDKDEEITAARCTTCLECVTVCPSAKRGALTWGPFWAPKRNLPYPVPVIILLLCIMGAVAASVFNPMPSFTYKRGAAIGKVASVELGIHDLTCRGRASLLVFFLDRDDEFEIPGYLKLEAWPGPGAAKAKIIYDPAKADAELVRQAVTEPYYNLGENLWRASPFTIEGYNPFGNH</sequence>
<dbReference type="InterPro" id="IPR052378">
    <property type="entry name" value="NosR_regulator"/>
</dbReference>
<evidence type="ECO:0000256" key="1">
    <source>
        <dbReference type="ARBA" id="ARBA00004236"/>
    </source>
</evidence>
<dbReference type="PROSITE" id="PS51379">
    <property type="entry name" value="4FE4S_FER_2"/>
    <property type="match status" value="2"/>
</dbReference>
<evidence type="ECO:0000256" key="7">
    <source>
        <dbReference type="SAM" id="Phobius"/>
    </source>
</evidence>
<evidence type="ECO:0000259" key="8">
    <source>
        <dbReference type="PROSITE" id="PS51379"/>
    </source>
</evidence>
<protein>
    <submittedName>
        <fullName evidence="9">4Fe-4S binding protein</fullName>
    </submittedName>
</protein>
<proteinExistence type="predicted"/>
<dbReference type="PANTHER" id="PTHR30224">
    <property type="entry name" value="ELECTRON TRANSPORT PROTEIN"/>
    <property type="match status" value="1"/>
</dbReference>
<keyword evidence="2" id="KW-1003">Cell membrane</keyword>
<dbReference type="Gene3D" id="3.30.70.20">
    <property type="match status" value="1"/>
</dbReference>
<dbReference type="GO" id="GO:0005886">
    <property type="term" value="C:plasma membrane"/>
    <property type="evidence" value="ECO:0007669"/>
    <property type="project" value="UniProtKB-SubCell"/>
</dbReference>
<keyword evidence="7" id="KW-0812">Transmembrane</keyword>
<dbReference type="PANTHER" id="PTHR30224:SF4">
    <property type="entry name" value="ELECTRON TRANSPORT PROTEIN YCCM-RELATED"/>
    <property type="match status" value="1"/>
</dbReference>
<evidence type="ECO:0000256" key="5">
    <source>
        <dbReference type="ARBA" id="ARBA00023014"/>
    </source>
</evidence>
<comment type="subcellular location">
    <subcellularLocation>
        <location evidence="1">Cell membrane</location>
    </subcellularLocation>
</comment>
<keyword evidence="7" id="KW-1133">Transmembrane helix</keyword>
<dbReference type="Pfam" id="PF13237">
    <property type="entry name" value="Fer4_10"/>
    <property type="match status" value="1"/>
</dbReference>
<dbReference type="EMBL" id="JAHJDP010000023">
    <property type="protein sequence ID" value="MBU2690136.1"/>
    <property type="molecule type" value="Genomic_DNA"/>
</dbReference>
<name>A0A948RUC0_UNCEI</name>
<dbReference type="PROSITE" id="PS00198">
    <property type="entry name" value="4FE4S_FER_1"/>
    <property type="match status" value="1"/>
</dbReference>
<reference evidence="9" key="1">
    <citation type="submission" date="2021-05" db="EMBL/GenBank/DDBJ databases">
        <title>Energy efficiency and biological interactions define the core microbiome of deep oligotrophic groundwater.</title>
        <authorList>
            <person name="Mehrshad M."/>
            <person name="Lopez-Fernandez M."/>
            <person name="Bell E."/>
            <person name="Bernier-Latmani R."/>
            <person name="Bertilsson S."/>
            <person name="Dopson M."/>
        </authorList>
    </citation>
    <scope>NUCLEOTIDE SEQUENCE</scope>
    <source>
        <strain evidence="9">Modern_marine.mb.64</strain>
    </source>
</reference>
<evidence type="ECO:0000313" key="10">
    <source>
        <dbReference type="Proteomes" id="UP000777784"/>
    </source>
</evidence>
<dbReference type="SUPFAM" id="SSF54862">
    <property type="entry name" value="4Fe-4S ferredoxins"/>
    <property type="match status" value="1"/>
</dbReference>